<reference evidence="2" key="3">
    <citation type="submission" date="2020-12" db="UniProtKB">
        <authorList>
            <consortium name="EnsemblPlants"/>
        </authorList>
    </citation>
    <scope>IDENTIFICATION</scope>
</reference>
<evidence type="ECO:0000313" key="2">
    <source>
        <dbReference type="EnsemblPlants" id="PAC:32923638.CDS.1"/>
    </source>
</evidence>
<proteinExistence type="predicted"/>
<dbReference type="PaxDb" id="3218-PP1S2_803V6.1"/>
<reference evidence="1 3" key="2">
    <citation type="journal article" date="2018" name="Plant J.">
        <title>The Physcomitrella patens chromosome-scale assembly reveals moss genome structure and evolution.</title>
        <authorList>
            <person name="Lang D."/>
            <person name="Ullrich K.K."/>
            <person name="Murat F."/>
            <person name="Fuchs J."/>
            <person name="Jenkins J."/>
            <person name="Haas F.B."/>
            <person name="Piednoel M."/>
            <person name="Gundlach H."/>
            <person name="Van Bel M."/>
            <person name="Meyberg R."/>
            <person name="Vives C."/>
            <person name="Morata J."/>
            <person name="Symeonidi A."/>
            <person name="Hiss M."/>
            <person name="Muchero W."/>
            <person name="Kamisugi Y."/>
            <person name="Saleh O."/>
            <person name="Blanc G."/>
            <person name="Decker E.L."/>
            <person name="van Gessel N."/>
            <person name="Grimwood J."/>
            <person name="Hayes R.D."/>
            <person name="Graham S.W."/>
            <person name="Gunter L.E."/>
            <person name="McDaniel S.F."/>
            <person name="Hoernstein S.N.W."/>
            <person name="Larsson A."/>
            <person name="Li F.W."/>
            <person name="Perroud P.F."/>
            <person name="Phillips J."/>
            <person name="Ranjan P."/>
            <person name="Rokshar D.S."/>
            <person name="Rothfels C.J."/>
            <person name="Schneider L."/>
            <person name="Shu S."/>
            <person name="Stevenson D.W."/>
            <person name="Thummler F."/>
            <person name="Tillich M."/>
            <person name="Villarreal Aguilar J.C."/>
            <person name="Widiez T."/>
            <person name="Wong G.K."/>
            <person name="Wymore A."/>
            <person name="Zhang Y."/>
            <person name="Zimmer A.D."/>
            <person name="Quatrano R.S."/>
            <person name="Mayer K.F.X."/>
            <person name="Goodstein D."/>
            <person name="Casacuberta J.M."/>
            <person name="Vandepoele K."/>
            <person name="Reski R."/>
            <person name="Cuming A.C."/>
            <person name="Tuskan G.A."/>
            <person name="Maumus F."/>
            <person name="Salse J."/>
            <person name="Schmutz J."/>
            <person name="Rensing S.A."/>
        </authorList>
    </citation>
    <scope>NUCLEOTIDE SEQUENCE [LARGE SCALE GENOMIC DNA]</scope>
    <source>
        <strain evidence="2 3">cv. Gransden 2004</strain>
    </source>
</reference>
<organism evidence="1">
    <name type="scientific">Physcomitrium patens</name>
    <name type="common">Spreading-leaved earth moss</name>
    <name type="synonym">Physcomitrella patens</name>
    <dbReference type="NCBI Taxonomy" id="3218"/>
    <lineage>
        <taxon>Eukaryota</taxon>
        <taxon>Viridiplantae</taxon>
        <taxon>Streptophyta</taxon>
        <taxon>Embryophyta</taxon>
        <taxon>Bryophyta</taxon>
        <taxon>Bryophytina</taxon>
        <taxon>Bryopsida</taxon>
        <taxon>Funariidae</taxon>
        <taxon>Funariales</taxon>
        <taxon>Funariaceae</taxon>
        <taxon>Physcomitrium</taxon>
    </lineage>
</organism>
<sequence>MSFTKWGLICTAQCLINIILFVSSCKKHYYIIIVINIKFTNLHVHVCWLL</sequence>
<dbReference type="AlphaFoldDB" id="A0A2K1KBX5"/>
<dbReference type="InParanoid" id="A0A2K1KBX5"/>
<protein>
    <submittedName>
        <fullName evidence="1 2">Uncharacterized protein</fullName>
    </submittedName>
</protein>
<dbReference type="PROSITE" id="PS51257">
    <property type="entry name" value="PROKAR_LIPOPROTEIN"/>
    <property type="match status" value="1"/>
</dbReference>
<dbReference type="EnsemblPlants" id="Pp3c7_16450V3.2">
    <property type="protein sequence ID" value="PAC:32923639.CDS.1"/>
    <property type="gene ID" value="Pp3c7_16450"/>
</dbReference>
<gene>
    <name evidence="1" type="ORF">PHYPA_010459</name>
</gene>
<keyword evidence="3" id="KW-1185">Reference proteome</keyword>
<reference evidence="1 3" key="1">
    <citation type="journal article" date="2008" name="Science">
        <title>The Physcomitrella genome reveals evolutionary insights into the conquest of land by plants.</title>
        <authorList>
            <person name="Rensing S."/>
            <person name="Lang D."/>
            <person name="Zimmer A."/>
            <person name="Terry A."/>
            <person name="Salamov A."/>
            <person name="Shapiro H."/>
            <person name="Nishiyama T."/>
            <person name="Perroud P.-F."/>
            <person name="Lindquist E."/>
            <person name="Kamisugi Y."/>
            <person name="Tanahashi T."/>
            <person name="Sakakibara K."/>
            <person name="Fujita T."/>
            <person name="Oishi K."/>
            <person name="Shin-I T."/>
            <person name="Kuroki Y."/>
            <person name="Toyoda A."/>
            <person name="Suzuki Y."/>
            <person name="Hashimoto A."/>
            <person name="Yamaguchi K."/>
            <person name="Sugano A."/>
            <person name="Kohara Y."/>
            <person name="Fujiyama A."/>
            <person name="Anterola A."/>
            <person name="Aoki S."/>
            <person name="Ashton N."/>
            <person name="Barbazuk W.B."/>
            <person name="Barker E."/>
            <person name="Bennetzen J."/>
            <person name="Bezanilla M."/>
            <person name="Blankenship R."/>
            <person name="Cho S.H."/>
            <person name="Dutcher S."/>
            <person name="Estelle M."/>
            <person name="Fawcett J.A."/>
            <person name="Gundlach H."/>
            <person name="Hanada K."/>
            <person name="Heyl A."/>
            <person name="Hicks K.A."/>
            <person name="Hugh J."/>
            <person name="Lohr M."/>
            <person name="Mayer K."/>
            <person name="Melkozernov A."/>
            <person name="Murata T."/>
            <person name="Nelson D."/>
            <person name="Pils B."/>
            <person name="Prigge M."/>
            <person name="Reiss B."/>
            <person name="Renner T."/>
            <person name="Rombauts S."/>
            <person name="Rushton P."/>
            <person name="Sanderfoot A."/>
            <person name="Schween G."/>
            <person name="Shiu S.-H."/>
            <person name="Stueber K."/>
            <person name="Theodoulou F.L."/>
            <person name="Tu H."/>
            <person name="Van de Peer Y."/>
            <person name="Verrier P.J."/>
            <person name="Waters E."/>
            <person name="Wood A."/>
            <person name="Yang L."/>
            <person name="Cove D."/>
            <person name="Cuming A."/>
            <person name="Hasebe M."/>
            <person name="Lucas S."/>
            <person name="Mishler D.B."/>
            <person name="Reski R."/>
            <person name="Grigoriev I."/>
            <person name="Quatrano R.S."/>
            <person name="Boore J.L."/>
        </authorList>
    </citation>
    <scope>NUCLEOTIDE SEQUENCE [LARGE SCALE GENOMIC DNA]</scope>
    <source>
        <strain evidence="2 3">cv. Gransden 2004</strain>
    </source>
</reference>
<accession>A0A2K1KBX5</accession>
<dbReference type="Gramene" id="Pp3c7_16450V3.1">
    <property type="protein sequence ID" value="PAC:32923638.CDS.1"/>
    <property type="gene ID" value="Pp3c7_16450"/>
</dbReference>
<dbReference type="EnsemblPlants" id="Pp3c7_16450V3.1">
    <property type="protein sequence ID" value="PAC:32923638.CDS.1"/>
    <property type="gene ID" value="Pp3c7_16450"/>
</dbReference>
<evidence type="ECO:0000313" key="3">
    <source>
        <dbReference type="Proteomes" id="UP000006727"/>
    </source>
</evidence>
<name>A0A2K1KBX5_PHYPA</name>
<dbReference type="EMBL" id="ABEU02000007">
    <property type="protein sequence ID" value="PNR51273.1"/>
    <property type="molecule type" value="Genomic_DNA"/>
</dbReference>
<evidence type="ECO:0000313" key="1">
    <source>
        <dbReference type="EMBL" id="PNR51273.1"/>
    </source>
</evidence>
<dbReference type="Proteomes" id="UP000006727">
    <property type="component" value="Chromosome 7"/>
</dbReference>
<dbReference type="Gramene" id="Pp3c7_16450V3.2">
    <property type="protein sequence ID" value="PAC:32923639.CDS.1"/>
    <property type="gene ID" value="Pp3c7_16450"/>
</dbReference>